<keyword evidence="5 6" id="KW-0472">Membrane</keyword>
<feature type="transmembrane region" description="Helical" evidence="6">
    <location>
        <begin position="85"/>
        <end position="105"/>
    </location>
</feature>
<dbReference type="Pfam" id="PF00375">
    <property type="entry name" value="SDF"/>
    <property type="match status" value="1"/>
</dbReference>
<proteinExistence type="predicted"/>
<name>A0A923MI81_9FIRM</name>
<feature type="transmembrane region" description="Helical" evidence="6">
    <location>
        <begin position="9"/>
        <end position="31"/>
    </location>
</feature>
<dbReference type="GO" id="GO:0005886">
    <property type="term" value="C:plasma membrane"/>
    <property type="evidence" value="ECO:0007669"/>
    <property type="project" value="TreeGrafter"/>
</dbReference>
<dbReference type="PRINTS" id="PR00173">
    <property type="entry name" value="EDTRNSPORT"/>
</dbReference>
<evidence type="ECO:0000256" key="6">
    <source>
        <dbReference type="SAM" id="Phobius"/>
    </source>
</evidence>
<protein>
    <submittedName>
        <fullName evidence="7">Dicarboxylate/amino acid:cation symporter</fullName>
    </submittedName>
</protein>
<keyword evidence="4 6" id="KW-1133">Transmembrane helix</keyword>
<reference evidence="7" key="1">
    <citation type="submission" date="2020-08" db="EMBL/GenBank/DDBJ databases">
        <title>Genome public.</title>
        <authorList>
            <person name="Liu C."/>
            <person name="Sun Q."/>
        </authorList>
    </citation>
    <scope>NUCLEOTIDE SEQUENCE</scope>
    <source>
        <strain evidence="7">BX15</strain>
    </source>
</reference>
<dbReference type="EMBL" id="JACOQI010000005">
    <property type="protein sequence ID" value="MBC5770128.1"/>
    <property type="molecule type" value="Genomic_DNA"/>
</dbReference>
<keyword evidence="8" id="KW-1185">Reference proteome</keyword>
<dbReference type="Gene3D" id="1.10.3860.10">
    <property type="entry name" value="Sodium:dicarboxylate symporter"/>
    <property type="match status" value="1"/>
</dbReference>
<dbReference type="PANTHER" id="PTHR42865">
    <property type="entry name" value="PROTON/GLUTAMATE-ASPARTATE SYMPORTER"/>
    <property type="match status" value="1"/>
</dbReference>
<sequence length="400" mass="41746">MKEKKKMSLLLKLVIAIVLGIVVGFVTPGMGAFGEVIIRIGATYNSIFGNFLNFVIPLIIIGFVAPGIADLGAGAGKTLAATTGVAYGSTIISGTLAFVVASLLYPHMVHAGMFMENAANAEETVLSGYFTIEMPAIMGVMTALLMAFILGLGMAVIKGNTMKTVMNEFAEIIDKLVSNIVIPLLPFHVYGIFAKLAYAGTIVEIMGSFIKVFAMILVLHWVIIVFQYTVAGSAAKKNPFALIKNMLPAYTTAIGTQSSAATIPVTTQCTKNNGVSDGMAEFVCPLCATIHLSGSTITLTSCAMAVMVMTNQSIGFGKMFPFILMLGVTMVAAPGVPGGAVMAALGILQSMLGFDETMCGLMIALYIAQDSFGTACNVTGDGAIAVFMDAITGKKKAAAK</sequence>
<evidence type="ECO:0000256" key="4">
    <source>
        <dbReference type="ARBA" id="ARBA00022989"/>
    </source>
</evidence>
<dbReference type="AlphaFoldDB" id="A0A923MI81"/>
<comment type="caution">
    <text evidence="7">The sequence shown here is derived from an EMBL/GenBank/DDBJ whole genome shotgun (WGS) entry which is preliminary data.</text>
</comment>
<accession>A0A923MI81</accession>
<evidence type="ECO:0000256" key="3">
    <source>
        <dbReference type="ARBA" id="ARBA00022692"/>
    </source>
</evidence>
<keyword evidence="3 6" id="KW-0812">Transmembrane</keyword>
<dbReference type="Proteomes" id="UP000620327">
    <property type="component" value="Unassembled WGS sequence"/>
</dbReference>
<comment type="subcellular location">
    <subcellularLocation>
        <location evidence="1">Membrane</location>
        <topology evidence="1">Multi-pass membrane protein</topology>
    </subcellularLocation>
</comment>
<evidence type="ECO:0000256" key="2">
    <source>
        <dbReference type="ARBA" id="ARBA00022448"/>
    </source>
</evidence>
<dbReference type="InterPro" id="IPR036458">
    <property type="entry name" value="Na:dicarbo_symporter_sf"/>
</dbReference>
<feature type="transmembrane region" description="Helical" evidence="6">
    <location>
        <begin position="51"/>
        <end position="73"/>
    </location>
</feature>
<feature type="transmembrane region" description="Helical" evidence="6">
    <location>
        <begin position="136"/>
        <end position="156"/>
    </location>
</feature>
<dbReference type="GO" id="GO:0005295">
    <property type="term" value="F:neutral L-amino acid:sodium symporter activity"/>
    <property type="evidence" value="ECO:0007669"/>
    <property type="project" value="TreeGrafter"/>
</dbReference>
<evidence type="ECO:0000256" key="5">
    <source>
        <dbReference type="ARBA" id="ARBA00023136"/>
    </source>
</evidence>
<evidence type="ECO:0000313" key="7">
    <source>
        <dbReference type="EMBL" id="MBC5770128.1"/>
    </source>
</evidence>
<feature type="transmembrane region" description="Helical" evidence="6">
    <location>
        <begin position="210"/>
        <end position="230"/>
    </location>
</feature>
<evidence type="ECO:0000256" key="1">
    <source>
        <dbReference type="ARBA" id="ARBA00004141"/>
    </source>
</evidence>
<dbReference type="InterPro" id="IPR001991">
    <property type="entry name" value="Na-dicarboxylate_symporter"/>
</dbReference>
<feature type="transmembrane region" description="Helical" evidence="6">
    <location>
        <begin position="176"/>
        <end position="198"/>
    </location>
</feature>
<dbReference type="GO" id="GO:0032329">
    <property type="term" value="P:serine transport"/>
    <property type="evidence" value="ECO:0007669"/>
    <property type="project" value="TreeGrafter"/>
</dbReference>
<dbReference type="RefSeq" id="WP_187014417.1">
    <property type="nucleotide sequence ID" value="NZ_JACOQI010000005.1"/>
</dbReference>
<organism evidence="7 8">
    <name type="scientific">Dysosmobacter segnis</name>
    <dbReference type="NCBI Taxonomy" id="2763042"/>
    <lineage>
        <taxon>Bacteria</taxon>
        <taxon>Bacillati</taxon>
        <taxon>Bacillota</taxon>
        <taxon>Clostridia</taxon>
        <taxon>Eubacteriales</taxon>
        <taxon>Oscillospiraceae</taxon>
        <taxon>Dysosmobacter</taxon>
    </lineage>
</organism>
<dbReference type="PANTHER" id="PTHR42865:SF8">
    <property type="entry name" value="SERINE_THREONINE TRANSPORTER SSTT"/>
    <property type="match status" value="1"/>
</dbReference>
<dbReference type="SUPFAM" id="SSF118215">
    <property type="entry name" value="Proton glutamate symport protein"/>
    <property type="match status" value="1"/>
</dbReference>
<keyword evidence="2" id="KW-0813">Transport</keyword>
<evidence type="ECO:0000313" key="8">
    <source>
        <dbReference type="Proteomes" id="UP000620327"/>
    </source>
</evidence>
<gene>
    <name evidence="7" type="ORF">H8Z83_07280</name>
</gene>
<feature type="transmembrane region" description="Helical" evidence="6">
    <location>
        <begin position="322"/>
        <end position="348"/>
    </location>
</feature>